<accession>A0A382CAV2</accession>
<gene>
    <name evidence="1" type="ORF">METZ01_LOCUS176089</name>
</gene>
<name>A0A382CAV2_9ZZZZ</name>
<dbReference type="InterPro" id="IPR029024">
    <property type="entry name" value="TerB-like"/>
</dbReference>
<evidence type="ECO:0008006" key="2">
    <source>
        <dbReference type="Google" id="ProtNLM"/>
    </source>
</evidence>
<reference evidence="1" key="1">
    <citation type="submission" date="2018-05" db="EMBL/GenBank/DDBJ databases">
        <authorList>
            <person name="Lanie J.A."/>
            <person name="Ng W.-L."/>
            <person name="Kazmierczak K.M."/>
            <person name="Andrzejewski T.M."/>
            <person name="Davidsen T.M."/>
            <person name="Wayne K.J."/>
            <person name="Tettelin H."/>
            <person name="Glass J.I."/>
            <person name="Rusch D."/>
            <person name="Podicherti R."/>
            <person name="Tsui H.-C.T."/>
            <person name="Winkler M.E."/>
        </authorList>
    </citation>
    <scope>NUCLEOTIDE SEQUENCE</scope>
</reference>
<evidence type="ECO:0000313" key="1">
    <source>
        <dbReference type="EMBL" id="SVB23235.1"/>
    </source>
</evidence>
<dbReference type="AlphaFoldDB" id="A0A382CAV2"/>
<dbReference type="EMBL" id="UINC01033637">
    <property type="protein sequence ID" value="SVB23235.1"/>
    <property type="molecule type" value="Genomic_DNA"/>
</dbReference>
<protein>
    <recommendedName>
        <fullName evidence="2">Co-chaperone DjlA N-terminal domain-containing protein</fullName>
    </recommendedName>
</protein>
<organism evidence="1">
    <name type="scientific">marine metagenome</name>
    <dbReference type="NCBI Taxonomy" id="408172"/>
    <lineage>
        <taxon>unclassified sequences</taxon>
        <taxon>metagenomes</taxon>
        <taxon>ecological metagenomes</taxon>
    </lineage>
</organism>
<dbReference type="SUPFAM" id="SSF158682">
    <property type="entry name" value="TerB-like"/>
    <property type="match status" value="1"/>
</dbReference>
<sequence length="123" mass="14122">MALTQSEAICFLAVEMGNADGEMIDPEKKIYLNNPVFRKHIKKFDLDLYNLKLKRGEFTKKAAIRTLKARSKNTQLDALAILWHVLIADGAMEEGEEKLMLKLLVEFDIEVNDVKSRLEKLRS</sequence>
<proteinExistence type="predicted"/>
<dbReference type="Gene3D" id="1.10.3680.10">
    <property type="entry name" value="TerB-like"/>
    <property type="match status" value="1"/>
</dbReference>